<dbReference type="AlphaFoldDB" id="U6G4E3"/>
<dbReference type="EMBL" id="HG690308">
    <property type="protein sequence ID" value="CDI74397.1"/>
    <property type="molecule type" value="Genomic_DNA"/>
</dbReference>
<dbReference type="OrthoDB" id="348687at2759"/>
<evidence type="ECO:0000313" key="2">
    <source>
        <dbReference type="Proteomes" id="UP000018201"/>
    </source>
</evidence>
<keyword evidence="2" id="KW-1185">Reference proteome</keyword>
<name>U6G4E3_9EIME</name>
<protein>
    <submittedName>
        <fullName evidence="1">Uncharacterized protein</fullName>
    </submittedName>
</protein>
<dbReference type="VEuPathDB" id="ToxoDB:EPH_0013800"/>
<organism evidence="1 2">
    <name type="scientific">Eimeria praecox</name>
    <dbReference type="NCBI Taxonomy" id="51316"/>
    <lineage>
        <taxon>Eukaryota</taxon>
        <taxon>Sar</taxon>
        <taxon>Alveolata</taxon>
        <taxon>Apicomplexa</taxon>
        <taxon>Conoidasida</taxon>
        <taxon>Coccidia</taxon>
        <taxon>Eucoccidiorida</taxon>
        <taxon>Eimeriorina</taxon>
        <taxon>Eimeriidae</taxon>
        <taxon>Eimeria</taxon>
    </lineage>
</organism>
<gene>
    <name evidence="1" type="ORF">EPH_0013800</name>
</gene>
<sequence length="247" mass="26495">MQVLQVEVLCAGVPSLCLRFEEDGSVAVVEQWPQQQQQEQQKPSEVFAISCTVMLLGVSLNSKTQSLRAAMEALVADYVRGAVGCIGSSLEEVWSADSSKCASLVRLQQRQLLTLQQEPQLLLQQRQAHGAAIVLAEFAAAAGVEEDDERVCTEFLFGHEGKWGALSGLSVTSCCGGGAPTAAAAKGAAACKSRKDCWLQQQQQEGEYWKALISFVRTQKLTLESANSPCSSMLQQQQQAAAAGEEA</sequence>
<reference evidence="1" key="2">
    <citation type="submission" date="2013-10" db="EMBL/GenBank/DDBJ databases">
        <authorList>
            <person name="Aslett M."/>
        </authorList>
    </citation>
    <scope>NUCLEOTIDE SEQUENCE [LARGE SCALE GENOMIC DNA]</scope>
    <source>
        <strain evidence="1">Houghton</strain>
    </source>
</reference>
<accession>U6G4E3</accession>
<reference evidence="1" key="1">
    <citation type="submission" date="2013-10" db="EMBL/GenBank/DDBJ databases">
        <title>Genomic analysis of the causative agents of coccidiosis in chickens.</title>
        <authorList>
            <person name="Reid A.J."/>
            <person name="Blake D."/>
            <person name="Billington K."/>
            <person name="Browne H."/>
            <person name="Dunn M."/>
            <person name="Hung S."/>
            <person name="Kawahara F."/>
            <person name="Miranda-Saavedra D."/>
            <person name="Mourier T."/>
            <person name="Nagra H."/>
            <person name="Otto T.D."/>
            <person name="Rawlings N."/>
            <person name="Sanchez A."/>
            <person name="Sanders M."/>
            <person name="Subramaniam C."/>
            <person name="Tay Y."/>
            <person name="Dear P."/>
            <person name="Doerig C."/>
            <person name="Gruber A."/>
            <person name="Parkinson J."/>
            <person name="Shirley M."/>
            <person name="Wan K.L."/>
            <person name="Berriman M."/>
            <person name="Tomley F."/>
            <person name="Pain A."/>
        </authorList>
    </citation>
    <scope>NUCLEOTIDE SEQUENCE [LARGE SCALE GENOMIC DNA]</scope>
    <source>
        <strain evidence="1">Houghton</strain>
    </source>
</reference>
<evidence type="ECO:0000313" key="1">
    <source>
        <dbReference type="EMBL" id="CDI74397.1"/>
    </source>
</evidence>
<dbReference type="Proteomes" id="UP000018201">
    <property type="component" value="Unassembled WGS sequence"/>
</dbReference>
<proteinExistence type="predicted"/>